<accession>A0ABU3NYH7</accession>
<proteinExistence type="predicted"/>
<keyword evidence="1 2" id="KW-0732">Signal</keyword>
<dbReference type="InterPro" id="IPR036908">
    <property type="entry name" value="RlpA-like_sf"/>
</dbReference>
<dbReference type="Pfam" id="PF01471">
    <property type="entry name" value="PG_binding_1"/>
    <property type="match status" value="1"/>
</dbReference>
<evidence type="ECO:0000259" key="4">
    <source>
        <dbReference type="Pfam" id="PF06725"/>
    </source>
</evidence>
<comment type="caution">
    <text evidence="5">The sequence shown here is derived from an EMBL/GenBank/DDBJ whole genome shotgun (WGS) entry which is preliminary data.</text>
</comment>
<dbReference type="InterPro" id="IPR036366">
    <property type="entry name" value="PGBDSf"/>
</dbReference>
<feature type="signal peptide" evidence="2">
    <location>
        <begin position="1"/>
        <end position="28"/>
    </location>
</feature>
<dbReference type="Pfam" id="PF06725">
    <property type="entry name" value="3D"/>
    <property type="match status" value="1"/>
</dbReference>
<evidence type="ECO:0000256" key="1">
    <source>
        <dbReference type="ARBA" id="ARBA00022729"/>
    </source>
</evidence>
<sequence length="210" mass="21900">MKNINKIIVCTFTMFTLALGAATPLAWAALGERELAPGTQGDDVRQLQAALAEKGFGTGDRDGVYGSRTAAAVQKLEKSLAIEADGVADLGVITALTGKSAAVKQGAAPDSHKRALDIVATAYASGPHDNGKWGSLTHLGTRVRPGIIAVDPRVIPLGARVYIEFADGRGVYATAEDTGGAIKGNRIDIAMGSVDEAYEFGMQKVKVYVL</sequence>
<dbReference type="InterPro" id="IPR010611">
    <property type="entry name" value="3D_dom"/>
</dbReference>
<gene>
    <name evidence="5" type="ORF">Q4T40_09530</name>
</gene>
<dbReference type="InterPro" id="IPR051933">
    <property type="entry name" value="Resuscitation_pf_RpfB"/>
</dbReference>
<organism evidence="5 6">
    <name type="scientific">Anaeroselena agilis</name>
    <dbReference type="NCBI Taxonomy" id="3063788"/>
    <lineage>
        <taxon>Bacteria</taxon>
        <taxon>Bacillati</taxon>
        <taxon>Bacillota</taxon>
        <taxon>Negativicutes</taxon>
        <taxon>Acetonemataceae</taxon>
        <taxon>Anaeroselena</taxon>
    </lineage>
</organism>
<feature type="domain" description="Peptidoglycan binding-like" evidence="3">
    <location>
        <begin position="40"/>
        <end position="96"/>
    </location>
</feature>
<feature type="domain" description="3D" evidence="4">
    <location>
        <begin position="148"/>
        <end position="210"/>
    </location>
</feature>
<dbReference type="RefSeq" id="WP_413779991.1">
    <property type="nucleotide sequence ID" value="NZ_JAUOZS010000001.1"/>
</dbReference>
<dbReference type="Proteomes" id="UP001254848">
    <property type="component" value="Unassembled WGS sequence"/>
</dbReference>
<dbReference type="Gene3D" id="2.40.40.10">
    <property type="entry name" value="RlpA-like domain"/>
    <property type="match status" value="1"/>
</dbReference>
<dbReference type="SUPFAM" id="SSF47090">
    <property type="entry name" value="PGBD-like"/>
    <property type="match status" value="1"/>
</dbReference>
<evidence type="ECO:0000259" key="3">
    <source>
        <dbReference type="Pfam" id="PF01471"/>
    </source>
</evidence>
<dbReference type="PANTHER" id="PTHR39160">
    <property type="entry name" value="CELL WALL-BINDING PROTEIN YOCH"/>
    <property type="match status" value="1"/>
</dbReference>
<dbReference type="EMBL" id="JAUOZS010000001">
    <property type="protein sequence ID" value="MDT8901480.1"/>
    <property type="molecule type" value="Genomic_DNA"/>
</dbReference>
<evidence type="ECO:0000256" key="2">
    <source>
        <dbReference type="SAM" id="SignalP"/>
    </source>
</evidence>
<reference evidence="5 6" key="1">
    <citation type="submission" date="2023-07" db="EMBL/GenBank/DDBJ databases">
        <title>The novel representative of Negativicutes class, Anaeroselena agilis gen. nov. sp. nov.</title>
        <authorList>
            <person name="Prokofeva M.I."/>
            <person name="Elcheninov A.G."/>
            <person name="Klyukina A."/>
            <person name="Kublanov I.V."/>
            <person name="Frolov E.N."/>
            <person name="Podosokorskaya O.A."/>
        </authorList>
    </citation>
    <scope>NUCLEOTIDE SEQUENCE [LARGE SCALE GENOMIC DNA]</scope>
    <source>
        <strain evidence="5 6">4137-cl</strain>
    </source>
</reference>
<protein>
    <submittedName>
        <fullName evidence="5">3D domain-containing protein</fullName>
    </submittedName>
</protein>
<evidence type="ECO:0000313" key="5">
    <source>
        <dbReference type="EMBL" id="MDT8901480.1"/>
    </source>
</evidence>
<dbReference type="InterPro" id="IPR002477">
    <property type="entry name" value="Peptidoglycan-bd-like"/>
</dbReference>
<feature type="chain" id="PRO_5047337103" evidence="2">
    <location>
        <begin position="29"/>
        <end position="210"/>
    </location>
</feature>
<dbReference type="Gene3D" id="1.10.101.10">
    <property type="entry name" value="PGBD-like superfamily/PGBD"/>
    <property type="match status" value="1"/>
</dbReference>
<dbReference type="CDD" id="cd14667">
    <property type="entry name" value="3D_containing_proteins"/>
    <property type="match status" value="1"/>
</dbReference>
<dbReference type="InterPro" id="IPR036365">
    <property type="entry name" value="PGBD-like_sf"/>
</dbReference>
<evidence type="ECO:0000313" key="6">
    <source>
        <dbReference type="Proteomes" id="UP001254848"/>
    </source>
</evidence>
<dbReference type="InterPro" id="IPR059180">
    <property type="entry name" value="3D_YorM"/>
</dbReference>
<dbReference type="PANTHER" id="PTHR39160:SF4">
    <property type="entry name" value="RESUSCITATION-PROMOTING FACTOR RPFB"/>
    <property type="match status" value="1"/>
</dbReference>
<keyword evidence="6" id="KW-1185">Reference proteome</keyword>
<name>A0ABU3NYH7_9FIRM</name>
<dbReference type="SUPFAM" id="SSF50685">
    <property type="entry name" value="Barwin-like endoglucanases"/>
    <property type="match status" value="1"/>
</dbReference>